<feature type="region of interest" description="Disordered" evidence="1">
    <location>
        <begin position="163"/>
        <end position="182"/>
    </location>
</feature>
<proteinExistence type="predicted"/>
<gene>
    <name evidence="2" type="ORF">CP98_04104</name>
</gene>
<protein>
    <submittedName>
        <fullName evidence="2">Uncharacterized protein</fullName>
    </submittedName>
</protein>
<evidence type="ECO:0000313" key="3">
    <source>
        <dbReference type="Proteomes" id="UP000028534"/>
    </source>
</evidence>
<evidence type="ECO:0000313" key="2">
    <source>
        <dbReference type="EMBL" id="KEZ16414.1"/>
    </source>
</evidence>
<dbReference type="EMBL" id="JGVR01000033">
    <property type="protein sequence ID" value="KEZ16414.1"/>
    <property type="molecule type" value="Genomic_DNA"/>
</dbReference>
<dbReference type="Proteomes" id="UP000028534">
    <property type="component" value="Unassembled WGS sequence"/>
</dbReference>
<name>A0A084EEM2_SPHYA</name>
<feature type="region of interest" description="Disordered" evidence="1">
    <location>
        <begin position="224"/>
        <end position="249"/>
    </location>
</feature>
<accession>A0A084EEM2</accession>
<reference evidence="2 3" key="1">
    <citation type="submission" date="2014-03" db="EMBL/GenBank/DDBJ databases">
        <title>Genome sequence of Sphingobium yanoikuyae B1.</title>
        <authorList>
            <person name="Gan H.M."/>
            <person name="Gan H.Y."/>
            <person name="Savka M.A."/>
        </authorList>
    </citation>
    <scope>NUCLEOTIDE SEQUENCE [LARGE SCALE GENOMIC DNA]</scope>
    <source>
        <strain evidence="2 3">B1</strain>
    </source>
</reference>
<organism evidence="2 3">
    <name type="scientific">Sphingobium yanoikuyae</name>
    <name type="common">Sphingomonas yanoikuyae</name>
    <dbReference type="NCBI Taxonomy" id="13690"/>
    <lineage>
        <taxon>Bacteria</taxon>
        <taxon>Pseudomonadati</taxon>
        <taxon>Pseudomonadota</taxon>
        <taxon>Alphaproteobacteria</taxon>
        <taxon>Sphingomonadales</taxon>
        <taxon>Sphingomonadaceae</taxon>
        <taxon>Sphingobium</taxon>
    </lineage>
</organism>
<evidence type="ECO:0000256" key="1">
    <source>
        <dbReference type="SAM" id="MobiDB-lite"/>
    </source>
</evidence>
<dbReference type="AlphaFoldDB" id="A0A084EEM2"/>
<sequence length="249" mass="26694">MHAGLAINLPDDGAIFLHRHAAFADIAVGADTDIEFRSVRTGCQRFGPVMIDARGQSGHLDARRGDARFALAIGKAQQRVLCRDIELALDQGEAIGRIQSGDECTAQFGAAIAIGIAQQGDAIATLYRCLPHGLDLGRDDILGPQGRGRTARPFRHQNVAIGQHQHLARDGKPRGKGRHGKAGRCRRLFIAPACGRRDFHRRQQCLALIGQVRPVAGLVKARLAAPAGGKRQETGAQDEGTHGHGRTSL</sequence>
<comment type="caution">
    <text evidence="2">The sequence shown here is derived from an EMBL/GenBank/DDBJ whole genome shotgun (WGS) entry which is preliminary data.</text>
</comment>